<dbReference type="Proteomes" id="UP000651475">
    <property type="component" value="Unassembled WGS sequence"/>
</dbReference>
<sequence>MTNKNCNIPDLLITEIAQEIDMGMVCFINPETLELESILENSYIYEDTEEFNQEIFAKVNKWKKYIHIEPLESRESFLIMEKFIKCCIPDKDRFKEELWNAISRPKPLTPPVDPDF</sequence>
<gene>
    <name evidence="1" type="ORF">H8S65_07955</name>
</gene>
<organism evidence="1 2">
    <name type="scientific">Parabacteroides hominis</name>
    <dbReference type="NCBI Taxonomy" id="2763057"/>
    <lineage>
        <taxon>Bacteria</taxon>
        <taxon>Pseudomonadati</taxon>
        <taxon>Bacteroidota</taxon>
        <taxon>Bacteroidia</taxon>
        <taxon>Bacteroidales</taxon>
        <taxon>Tannerellaceae</taxon>
        <taxon>Parabacteroides</taxon>
    </lineage>
</organism>
<reference evidence="1 2" key="1">
    <citation type="submission" date="2020-08" db="EMBL/GenBank/DDBJ databases">
        <title>Genome public.</title>
        <authorList>
            <person name="Liu C."/>
            <person name="Sun Q."/>
        </authorList>
    </citation>
    <scope>NUCLEOTIDE SEQUENCE [LARGE SCALE GENOMIC DNA]</scope>
    <source>
        <strain evidence="1 2">NSJ-79</strain>
    </source>
</reference>
<evidence type="ECO:0000313" key="2">
    <source>
        <dbReference type="Proteomes" id="UP000651475"/>
    </source>
</evidence>
<dbReference type="EMBL" id="JACOOJ010000010">
    <property type="protein sequence ID" value="MBC5632698.1"/>
    <property type="molecule type" value="Genomic_DNA"/>
</dbReference>
<accession>A0ABR7DMN9</accession>
<dbReference type="RefSeq" id="WP_186929457.1">
    <property type="nucleotide sequence ID" value="NZ_JACOOJ010000010.1"/>
</dbReference>
<evidence type="ECO:0000313" key="1">
    <source>
        <dbReference type="EMBL" id="MBC5632698.1"/>
    </source>
</evidence>
<name>A0ABR7DMN9_9BACT</name>
<keyword evidence="2" id="KW-1185">Reference proteome</keyword>
<proteinExistence type="predicted"/>
<protein>
    <submittedName>
        <fullName evidence="1">Uncharacterized protein</fullName>
    </submittedName>
</protein>
<comment type="caution">
    <text evidence="1">The sequence shown here is derived from an EMBL/GenBank/DDBJ whole genome shotgun (WGS) entry which is preliminary data.</text>
</comment>